<dbReference type="EnsemblPlants" id="Kaladp0054s0007.1.v1.1">
    <property type="protein sequence ID" value="Kaladp0054s0007.1.v1.1"/>
    <property type="gene ID" value="Kaladp0054s0007.v1.1"/>
</dbReference>
<feature type="domain" description="KANL2-like probable zinc-finger" evidence="14">
    <location>
        <begin position="84"/>
        <end position="147"/>
    </location>
</feature>
<evidence type="ECO:0000256" key="1">
    <source>
        <dbReference type="ARBA" id="ARBA00004123"/>
    </source>
</evidence>
<evidence type="ECO:0000256" key="3">
    <source>
        <dbReference type="ARBA" id="ARBA00015508"/>
    </source>
</evidence>
<dbReference type="AlphaFoldDB" id="A0A7N0U4D3"/>
<dbReference type="Pfam" id="PF13891">
    <property type="entry name" value="zf-C3HC3H_KANSL2"/>
    <property type="match status" value="1"/>
</dbReference>
<evidence type="ECO:0000256" key="7">
    <source>
        <dbReference type="ARBA" id="ARBA00022853"/>
    </source>
</evidence>
<dbReference type="PANTHER" id="PTHR13453:SF1">
    <property type="entry name" value="KAT8 REGULATORY NSL COMPLEX SUBUNIT 2"/>
    <property type="match status" value="1"/>
</dbReference>
<evidence type="ECO:0000313" key="15">
    <source>
        <dbReference type="EnsemblPlants" id="Kaladp0054s0007.1.v1.1"/>
    </source>
</evidence>
<keyword evidence="7" id="KW-0156">Chromatin regulator</keyword>
<dbReference type="InterPro" id="IPR026316">
    <property type="entry name" value="NSL2"/>
</dbReference>
<evidence type="ECO:0000256" key="6">
    <source>
        <dbReference type="ARBA" id="ARBA00022843"/>
    </source>
</evidence>
<keyword evidence="8" id="KW-0496">Mitochondrion</keyword>
<evidence type="ECO:0000256" key="8">
    <source>
        <dbReference type="ARBA" id="ARBA00023128"/>
    </source>
</evidence>
<dbReference type="InterPro" id="IPR025927">
    <property type="entry name" value="Znf_KANL2-like"/>
</dbReference>
<sequence>MISNDDAGSDDVMLSNSKSKLLTAEEIIRRRHRHVIQLCRVYRDHYWALMADLRRKYRDYLWTFGGSPFVADAEKNPKQEFSRCDHPNCSKKAMPMAKFCRSHILFDSNQVLYKACTHLTSKGGSKAPTICAKPILRSATPSFCTNHLQRVEKSVARSLKKAGFSTNDSNRIAPMFHIIGAEFVHEILRKRTLKESKSNTENMK</sequence>
<dbReference type="GO" id="GO:0006325">
    <property type="term" value="P:chromatin organization"/>
    <property type="evidence" value="ECO:0007669"/>
    <property type="project" value="UniProtKB-KW"/>
</dbReference>
<evidence type="ECO:0000256" key="9">
    <source>
        <dbReference type="ARBA" id="ARBA00023242"/>
    </source>
</evidence>
<evidence type="ECO:0000256" key="5">
    <source>
        <dbReference type="ARBA" id="ARBA00022553"/>
    </source>
</evidence>
<dbReference type="GO" id="GO:0005634">
    <property type="term" value="C:nucleus"/>
    <property type="evidence" value="ECO:0007669"/>
    <property type="project" value="UniProtKB-SubCell"/>
</dbReference>
<dbReference type="Gramene" id="Kaladp0054s0007.2.v1.1">
    <property type="protein sequence ID" value="Kaladp0054s0007.2.v1.1"/>
    <property type="gene ID" value="Kaladp0054s0007.v1.1"/>
</dbReference>
<evidence type="ECO:0000256" key="10">
    <source>
        <dbReference type="ARBA" id="ARBA00032947"/>
    </source>
</evidence>
<evidence type="ECO:0000256" key="12">
    <source>
        <dbReference type="ARBA" id="ARBA00093359"/>
    </source>
</evidence>
<protein>
    <recommendedName>
        <fullName evidence="3">KAT8 regulatory NSL complex subunit 2</fullName>
    </recommendedName>
    <alternativeName>
        <fullName evidence="11">NSL complex protein NSL2</fullName>
    </alternativeName>
    <alternativeName>
        <fullName evidence="10">Non-specific lethal 2 homolog</fullName>
    </alternativeName>
</protein>
<evidence type="ECO:0000256" key="11">
    <source>
        <dbReference type="ARBA" id="ARBA00033378"/>
    </source>
</evidence>
<keyword evidence="9" id="KW-0539">Nucleus</keyword>
<reference evidence="15" key="1">
    <citation type="submission" date="2021-01" db="UniProtKB">
        <authorList>
            <consortium name="EnsemblPlants"/>
        </authorList>
    </citation>
    <scope>IDENTIFICATION</scope>
</reference>
<keyword evidence="6" id="KW-0832">Ubl conjugation</keyword>
<keyword evidence="5" id="KW-0597">Phosphoprotein</keyword>
<proteinExistence type="predicted"/>
<keyword evidence="16" id="KW-1185">Reference proteome</keyword>
<keyword evidence="4" id="KW-1017">Isopeptide bond</keyword>
<dbReference type="PANTHER" id="PTHR13453">
    <property type="entry name" value="KAT8 REGULATORY NSL COMPLEX SUBUNIT 2"/>
    <property type="match status" value="1"/>
</dbReference>
<dbReference type="GO" id="GO:0044545">
    <property type="term" value="C:NSL complex"/>
    <property type="evidence" value="ECO:0007669"/>
    <property type="project" value="TreeGrafter"/>
</dbReference>
<evidence type="ECO:0000259" key="14">
    <source>
        <dbReference type="Pfam" id="PF13891"/>
    </source>
</evidence>
<comment type="function">
    <text evidence="12">Non-catalytic component of the NSL histone acetyltransferase complex, a multiprotein complex that mediates histone H4 acetylation at 'Lys-5'- and 'Lys-8' (H4K5ac and H4K8ac) at transcription start sites and promotes transcription initiation. Required for NSL complex stability and for transcription of intraciliary transport genes in both ciliated and non-ciliated cells by regulating histone H4 acetylation at 'Lys-5'- and 'Lys-12' (H4K5ac and H4K12ac). This is necessary for cilium assembly in ciliated cells and for organization of the microtubule cytoskeleton in non-ciliated cells. Required within the NSL complex to maintain nuclear architecture stability by promoting KAT8-mediated acetylation of lamin LMNA.</text>
</comment>
<dbReference type="GO" id="GO:0005739">
    <property type="term" value="C:mitochondrion"/>
    <property type="evidence" value="ECO:0007669"/>
    <property type="project" value="UniProtKB-SubCell"/>
</dbReference>
<comment type="subunit">
    <text evidence="13">Component of the NSL complex at least composed of KAT8/MOF, KANSL1, KANSL2, KANSL3, MCRS1, PHF20, OGT1/OGT, WDR5 and HCFC1.</text>
</comment>
<evidence type="ECO:0000256" key="4">
    <source>
        <dbReference type="ARBA" id="ARBA00022499"/>
    </source>
</evidence>
<comment type="subcellular location">
    <subcellularLocation>
        <location evidence="2">Mitochondrion</location>
    </subcellularLocation>
    <subcellularLocation>
        <location evidence="1">Nucleus</location>
    </subcellularLocation>
</comment>
<dbReference type="EnsemblPlants" id="Kaladp0054s0007.2.v1.1">
    <property type="protein sequence ID" value="Kaladp0054s0007.2.v1.1"/>
    <property type="gene ID" value="Kaladp0054s0007.v1.1"/>
</dbReference>
<dbReference type="OMA" id="CGHIMVK"/>
<evidence type="ECO:0000313" key="16">
    <source>
        <dbReference type="Proteomes" id="UP000594263"/>
    </source>
</evidence>
<dbReference type="Gramene" id="Kaladp0054s0007.1.v1.1">
    <property type="protein sequence ID" value="Kaladp0054s0007.1.v1.1"/>
    <property type="gene ID" value="Kaladp0054s0007.v1.1"/>
</dbReference>
<accession>A0A7N0U4D3</accession>
<organism evidence="15 16">
    <name type="scientific">Kalanchoe fedtschenkoi</name>
    <name type="common">Lavender scallops</name>
    <name type="synonym">South American air plant</name>
    <dbReference type="NCBI Taxonomy" id="63787"/>
    <lineage>
        <taxon>Eukaryota</taxon>
        <taxon>Viridiplantae</taxon>
        <taxon>Streptophyta</taxon>
        <taxon>Embryophyta</taxon>
        <taxon>Tracheophyta</taxon>
        <taxon>Spermatophyta</taxon>
        <taxon>Magnoliopsida</taxon>
        <taxon>eudicotyledons</taxon>
        <taxon>Gunneridae</taxon>
        <taxon>Pentapetalae</taxon>
        <taxon>Saxifragales</taxon>
        <taxon>Crassulaceae</taxon>
        <taxon>Kalanchoe</taxon>
    </lineage>
</organism>
<evidence type="ECO:0000256" key="2">
    <source>
        <dbReference type="ARBA" id="ARBA00004173"/>
    </source>
</evidence>
<name>A0A7N0U4D3_KALFE</name>
<dbReference type="Proteomes" id="UP000594263">
    <property type="component" value="Unplaced"/>
</dbReference>
<evidence type="ECO:0000256" key="13">
    <source>
        <dbReference type="ARBA" id="ARBA00093543"/>
    </source>
</evidence>